<sequence>MTSSEVYAESCGQTYRLQVLDDFRKFKETALSSNGWSKKYSDSHTLVETRPSEDGDTGIRVVRVRREMLKVSCDDLYDSLHDASYRATWDDNMLEGKNIVKLNPHNDIGYYAVKLPWPLTNRDFCNMRSWMEFADGEYIIFNHSVTHPNCPVRKEFVRAKSILSGYLIQPHSAEGCVLTYLTLSDPCGSIPHAFINFTTTRLVPKVMDQLEKCALKYLKYYQQNYTCSREELPWRVGKIDWCSNLNFPGDAVEAETAGSNVDAANVRQVTEGDGKSVATPPADTSFVEKSHLPPPAEEHQVGATPEVENNVPGIAAVEQYKQIMSNLTHVADATFIHEGTPPNVTDYVTRVGVFVDGVRRAAPQ</sequence>
<dbReference type="GO" id="GO:0031514">
    <property type="term" value="C:motile cilium"/>
    <property type="evidence" value="ECO:0007669"/>
    <property type="project" value="UniProtKB-SubCell"/>
</dbReference>
<dbReference type="GO" id="GO:0016020">
    <property type="term" value="C:membrane"/>
    <property type="evidence" value="ECO:0007669"/>
    <property type="project" value="UniProtKB-SubCell"/>
</dbReference>
<dbReference type="InterPro" id="IPR023393">
    <property type="entry name" value="START-like_dom_sf"/>
</dbReference>
<keyword evidence="4" id="KW-0813">Transport</keyword>
<dbReference type="AlphaFoldDB" id="G0UK58"/>
<dbReference type="InterPro" id="IPR051213">
    <property type="entry name" value="START_lipid_transfer"/>
</dbReference>
<dbReference type="SUPFAM" id="SSF55961">
    <property type="entry name" value="Bet v1-like"/>
    <property type="match status" value="1"/>
</dbReference>
<evidence type="ECO:0000256" key="7">
    <source>
        <dbReference type="ARBA" id="ARBA00022846"/>
    </source>
</evidence>
<evidence type="ECO:0000256" key="6">
    <source>
        <dbReference type="ARBA" id="ARBA00022553"/>
    </source>
</evidence>
<keyword evidence="13" id="KW-0966">Cell projection</keyword>
<dbReference type="Pfam" id="PF01852">
    <property type="entry name" value="START"/>
    <property type="match status" value="1"/>
</dbReference>
<accession>G0UK58</accession>
<evidence type="ECO:0000313" key="18">
    <source>
        <dbReference type="EMBL" id="CCC89763.1"/>
    </source>
</evidence>
<dbReference type="PROSITE" id="PS50848">
    <property type="entry name" value="START"/>
    <property type="match status" value="1"/>
</dbReference>
<evidence type="ECO:0000256" key="5">
    <source>
        <dbReference type="ARBA" id="ARBA00022490"/>
    </source>
</evidence>
<dbReference type="InterPro" id="IPR041951">
    <property type="entry name" value="STARD10_START"/>
</dbReference>
<dbReference type="FunFam" id="3.30.530.20:FF:000008">
    <property type="entry name" value="START domain containing 10"/>
    <property type="match status" value="1"/>
</dbReference>
<evidence type="ECO:0000256" key="10">
    <source>
        <dbReference type="ARBA" id="ARBA00023069"/>
    </source>
</evidence>
<dbReference type="GO" id="GO:0006869">
    <property type="term" value="P:lipid transport"/>
    <property type="evidence" value="ECO:0007669"/>
    <property type="project" value="UniProtKB-KW"/>
</dbReference>
<dbReference type="InterPro" id="IPR002913">
    <property type="entry name" value="START_lipid-bd_dom"/>
</dbReference>
<keyword evidence="5" id="KW-0963">Cytoplasm</keyword>
<evidence type="ECO:0000256" key="9">
    <source>
        <dbReference type="ARBA" id="ARBA00023055"/>
    </source>
</evidence>
<evidence type="ECO:0000256" key="16">
    <source>
        <dbReference type="ARBA" id="ARBA00080073"/>
    </source>
</evidence>
<proteinExistence type="predicted"/>
<evidence type="ECO:0000256" key="3">
    <source>
        <dbReference type="ARBA" id="ARBA00004496"/>
    </source>
</evidence>
<feature type="domain" description="START" evidence="17">
    <location>
        <begin position="32"/>
        <end position="219"/>
    </location>
</feature>
<protein>
    <recommendedName>
        <fullName evidence="14">START domain-containing protein 10</fullName>
    </recommendedName>
    <alternativeName>
        <fullName evidence="15">PCTP-like protein</fullName>
    </alternativeName>
    <alternativeName>
        <fullName evidence="16">StAR-related lipid transfer protein 10</fullName>
    </alternativeName>
</protein>
<evidence type="ECO:0000256" key="15">
    <source>
        <dbReference type="ARBA" id="ARBA00076937"/>
    </source>
</evidence>
<organism evidence="18">
    <name type="scientific">Trypanosoma congolense (strain IL3000)</name>
    <dbReference type="NCBI Taxonomy" id="1068625"/>
    <lineage>
        <taxon>Eukaryota</taxon>
        <taxon>Discoba</taxon>
        <taxon>Euglenozoa</taxon>
        <taxon>Kinetoplastea</taxon>
        <taxon>Metakinetoplastina</taxon>
        <taxon>Trypanosomatida</taxon>
        <taxon>Trypanosomatidae</taxon>
        <taxon>Trypanosoma</taxon>
        <taxon>Nannomonas</taxon>
    </lineage>
</organism>
<reference evidence="18" key="1">
    <citation type="journal article" date="2012" name="Proc. Natl. Acad. Sci. U.S.A.">
        <title>Antigenic diversity is generated by distinct evolutionary mechanisms in African trypanosome species.</title>
        <authorList>
            <person name="Jackson A.P."/>
            <person name="Berry A."/>
            <person name="Aslett M."/>
            <person name="Allison H.C."/>
            <person name="Burton P."/>
            <person name="Vavrova-Anderson J."/>
            <person name="Brown R."/>
            <person name="Browne H."/>
            <person name="Corton N."/>
            <person name="Hauser H."/>
            <person name="Gamble J."/>
            <person name="Gilderthorp R."/>
            <person name="Marcello L."/>
            <person name="McQuillan J."/>
            <person name="Otto T.D."/>
            <person name="Quail M.A."/>
            <person name="Sanders M.J."/>
            <person name="van Tonder A."/>
            <person name="Ginger M.L."/>
            <person name="Field M.C."/>
            <person name="Barry J.D."/>
            <person name="Hertz-Fowler C."/>
            <person name="Berriman M."/>
        </authorList>
    </citation>
    <scope>NUCLEOTIDE SEQUENCE</scope>
    <source>
        <strain evidence="18">IL3000</strain>
    </source>
</reference>
<comment type="subcellular location">
    <subcellularLocation>
        <location evidence="1">Cell projection</location>
        <location evidence="1">Cilium</location>
        <location evidence="1">Flagellum</location>
    </subcellularLocation>
    <subcellularLocation>
        <location evidence="3">Cytoplasm</location>
    </subcellularLocation>
    <subcellularLocation>
        <location evidence="2">Membrane</location>
    </subcellularLocation>
</comment>
<keyword evidence="11" id="KW-0446">Lipid-binding</keyword>
<dbReference type="EMBL" id="HE575316">
    <property type="protein sequence ID" value="CCC89763.1"/>
    <property type="molecule type" value="Genomic_DNA"/>
</dbReference>
<keyword evidence="6" id="KW-0597">Phosphoprotein</keyword>
<dbReference type="PANTHER" id="PTHR19308">
    <property type="entry name" value="PHOSPHATIDYLCHOLINE TRANSFER PROTEIN"/>
    <property type="match status" value="1"/>
</dbReference>
<name>G0UK58_TRYCI</name>
<evidence type="ECO:0000256" key="11">
    <source>
        <dbReference type="ARBA" id="ARBA00023121"/>
    </source>
</evidence>
<evidence type="ECO:0000256" key="14">
    <source>
        <dbReference type="ARBA" id="ARBA00070345"/>
    </source>
</evidence>
<evidence type="ECO:0000256" key="8">
    <source>
        <dbReference type="ARBA" id="ARBA00022990"/>
    </source>
</evidence>
<gene>
    <name evidence="18" type="ORF">TCIL3000_3_1930</name>
</gene>
<keyword evidence="10" id="KW-0969">Cilium</keyword>
<dbReference type="Gene3D" id="3.30.530.20">
    <property type="match status" value="1"/>
</dbReference>
<keyword evidence="8" id="KW-0007">Acetylation</keyword>
<dbReference type="CDD" id="cd08871">
    <property type="entry name" value="START_STARD10-like"/>
    <property type="match status" value="1"/>
</dbReference>
<evidence type="ECO:0000256" key="13">
    <source>
        <dbReference type="ARBA" id="ARBA00023273"/>
    </source>
</evidence>
<evidence type="ECO:0000256" key="1">
    <source>
        <dbReference type="ARBA" id="ARBA00004230"/>
    </source>
</evidence>
<dbReference type="GO" id="GO:0008289">
    <property type="term" value="F:lipid binding"/>
    <property type="evidence" value="ECO:0007669"/>
    <property type="project" value="UniProtKB-KW"/>
</dbReference>
<dbReference type="VEuPathDB" id="TriTrypDB:TcIL3000_3_1930"/>
<evidence type="ECO:0000256" key="4">
    <source>
        <dbReference type="ARBA" id="ARBA00022448"/>
    </source>
</evidence>
<keyword evidence="7" id="KW-0282">Flagellum</keyword>
<dbReference type="GO" id="GO:0005829">
    <property type="term" value="C:cytosol"/>
    <property type="evidence" value="ECO:0007669"/>
    <property type="project" value="UniProtKB-ARBA"/>
</dbReference>
<evidence type="ECO:0000256" key="2">
    <source>
        <dbReference type="ARBA" id="ARBA00004370"/>
    </source>
</evidence>
<dbReference type="SMART" id="SM00234">
    <property type="entry name" value="START"/>
    <property type="match status" value="1"/>
</dbReference>
<keyword evidence="12" id="KW-0472">Membrane</keyword>
<keyword evidence="9" id="KW-0445">Lipid transport</keyword>
<evidence type="ECO:0000256" key="12">
    <source>
        <dbReference type="ARBA" id="ARBA00023136"/>
    </source>
</evidence>
<dbReference type="PANTHER" id="PTHR19308:SF51">
    <property type="entry name" value="START DOMAIN-CONTAINING PROTEIN"/>
    <property type="match status" value="1"/>
</dbReference>
<evidence type="ECO:0000259" key="17">
    <source>
        <dbReference type="PROSITE" id="PS50848"/>
    </source>
</evidence>